<feature type="domain" description="ATPase AAA-type core" evidence="3">
    <location>
        <begin position="1"/>
        <end position="51"/>
    </location>
</feature>
<gene>
    <name evidence="5" type="ORF">B1A_13412</name>
</gene>
<dbReference type="EMBL" id="AUZX01009812">
    <property type="protein sequence ID" value="EQD50531.1"/>
    <property type="molecule type" value="Genomic_DNA"/>
</dbReference>
<evidence type="ECO:0000259" key="4">
    <source>
        <dbReference type="Pfam" id="PF10431"/>
    </source>
</evidence>
<feature type="domain" description="Clp ATPase C-terminal" evidence="4">
    <location>
        <begin position="58"/>
        <end position="107"/>
    </location>
</feature>
<dbReference type="Pfam" id="PF07724">
    <property type="entry name" value="AAA_2"/>
    <property type="match status" value="1"/>
</dbReference>
<sequence>MTSNLGTGDLRKSSVGFSKSSDDVTYEMMKRRVNDALKAHFKPEFLNRIDDVIVFHELTQEEVTEIVDLMIMRVQSQLEAMGIGLVLTLSAKEYVGKKGYDPALGAR</sequence>
<dbReference type="Pfam" id="PF10431">
    <property type="entry name" value="ClpB_D2-small"/>
    <property type="match status" value="1"/>
</dbReference>
<proteinExistence type="predicted"/>
<dbReference type="AlphaFoldDB" id="T0ZQE8"/>
<dbReference type="InterPro" id="IPR019489">
    <property type="entry name" value="Clp_ATPase_C"/>
</dbReference>
<feature type="non-terminal residue" evidence="5">
    <location>
        <position position="107"/>
    </location>
</feature>
<dbReference type="InterPro" id="IPR003959">
    <property type="entry name" value="ATPase_AAA_core"/>
</dbReference>
<dbReference type="GO" id="GO:0016887">
    <property type="term" value="F:ATP hydrolysis activity"/>
    <property type="evidence" value="ECO:0007669"/>
    <property type="project" value="InterPro"/>
</dbReference>
<keyword evidence="1" id="KW-0547">Nucleotide-binding</keyword>
<dbReference type="GO" id="GO:0034605">
    <property type="term" value="P:cellular response to heat"/>
    <property type="evidence" value="ECO:0007669"/>
    <property type="project" value="TreeGrafter"/>
</dbReference>
<dbReference type="Gene3D" id="3.40.50.300">
    <property type="entry name" value="P-loop containing nucleotide triphosphate hydrolases"/>
    <property type="match status" value="1"/>
</dbReference>
<name>T0ZQE8_9ZZZZ</name>
<evidence type="ECO:0000256" key="1">
    <source>
        <dbReference type="ARBA" id="ARBA00022741"/>
    </source>
</evidence>
<evidence type="ECO:0000259" key="3">
    <source>
        <dbReference type="Pfam" id="PF07724"/>
    </source>
</evidence>
<comment type="caution">
    <text evidence="5">The sequence shown here is derived from an EMBL/GenBank/DDBJ whole genome shotgun (WGS) entry which is preliminary data.</text>
</comment>
<dbReference type="GO" id="GO:0005737">
    <property type="term" value="C:cytoplasm"/>
    <property type="evidence" value="ECO:0007669"/>
    <property type="project" value="TreeGrafter"/>
</dbReference>
<dbReference type="PANTHER" id="PTHR11638">
    <property type="entry name" value="ATP-DEPENDENT CLP PROTEASE"/>
    <property type="match status" value="1"/>
</dbReference>
<evidence type="ECO:0000256" key="2">
    <source>
        <dbReference type="ARBA" id="ARBA00022840"/>
    </source>
</evidence>
<dbReference type="GO" id="GO:0005524">
    <property type="term" value="F:ATP binding"/>
    <property type="evidence" value="ECO:0007669"/>
    <property type="project" value="UniProtKB-KW"/>
</dbReference>
<keyword evidence="2" id="KW-0067">ATP-binding</keyword>
<reference evidence="5" key="1">
    <citation type="submission" date="2013-08" db="EMBL/GenBank/DDBJ databases">
        <authorList>
            <person name="Mendez C."/>
            <person name="Richter M."/>
            <person name="Ferrer M."/>
            <person name="Sanchez J."/>
        </authorList>
    </citation>
    <scope>NUCLEOTIDE SEQUENCE</scope>
</reference>
<reference evidence="5" key="2">
    <citation type="journal article" date="2014" name="ISME J.">
        <title>Microbial stratification in low pH oxic and suboxic macroscopic growths along an acid mine drainage.</title>
        <authorList>
            <person name="Mendez-Garcia C."/>
            <person name="Mesa V."/>
            <person name="Sprenger R.R."/>
            <person name="Richter M."/>
            <person name="Diez M.S."/>
            <person name="Solano J."/>
            <person name="Bargiela R."/>
            <person name="Golyshina O.V."/>
            <person name="Manteca A."/>
            <person name="Ramos J.L."/>
            <person name="Gallego J.R."/>
            <person name="Llorente I."/>
            <person name="Martins Dos Santos V.A."/>
            <person name="Jensen O.N."/>
            <person name="Pelaez A.I."/>
            <person name="Sanchez J."/>
            <person name="Ferrer M."/>
        </authorList>
    </citation>
    <scope>NUCLEOTIDE SEQUENCE</scope>
</reference>
<dbReference type="InterPro" id="IPR027417">
    <property type="entry name" value="P-loop_NTPase"/>
</dbReference>
<evidence type="ECO:0000313" key="5">
    <source>
        <dbReference type="EMBL" id="EQD50531.1"/>
    </source>
</evidence>
<dbReference type="InterPro" id="IPR050130">
    <property type="entry name" value="ClpA_ClpB"/>
</dbReference>
<dbReference type="SUPFAM" id="SSF52540">
    <property type="entry name" value="P-loop containing nucleoside triphosphate hydrolases"/>
    <property type="match status" value="1"/>
</dbReference>
<protein>
    <submittedName>
        <fullName evidence="5">Protein containing Clp ATPase</fullName>
    </submittedName>
</protein>
<accession>T0ZQE8</accession>
<dbReference type="Gene3D" id="1.10.8.60">
    <property type="match status" value="1"/>
</dbReference>
<dbReference type="PANTHER" id="PTHR11638:SF18">
    <property type="entry name" value="HEAT SHOCK PROTEIN 104"/>
    <property type="match status" value="1"/>
</dbReference>
<organism evidence="5">
    <name type="scientific">mine drainage metagenome</name>
    <dbReference type="NCBI Taxonomy" id="410659"/>
    <lineage>
        <taxon>unclassified sequences</taxon>
        <taxon>metagenomes</taxon>
        <taxon>ecological metagenomes</taxon>
    </lineage>
</organism>